<gene>
    <name evidence="2" type="ORF">SAMN02982929_06366</name>
</gene>
<dbReference type="Proteomes" id="UP000236729">
    <property type="component" value="Unassembled WGS sequence"/>
</dbReference>
<feature type="region of interest" description="Disordered" evidence="1">
    <location>
        <begin position="1"/>
        <end position="30"/>
    </location>
</feature>
<dbReference type="EMBL" id="FNVB01000011">
    <property type="protein sequence ID" value="SEG96312.1"/>
    <property type="molecule type" value="Genomic_DNA"/>
</dbReference>
<accession>A0A1H6EEV0</accession>
<proteinExistence type="predicted"/>
<evidence type="ECO:0000313" key="3">
    <source>
        <dbReference type="Proteomes" id="UP000236729"/>
    </source>
</evidence>
<sequence>MSVLGCHSIPKHSRHLTSANGAGNDLGRNSWVELRPRSAGVHRMVQKTDSSISIRELSAASMILRRPVSSGSTFLAKNRATATLPW</sequence>
<reference evidence="3" key="1">
    <citation type="submission" date="2016-10" db="EMBL/GenBank/DDBJ databases">
        <authorList>
            <person name="Varghese N."/>
            <person name="Submissions S."/>
        </authorList>
    </citation>
    <scope>NUCLEOTIDE SEQUENCE [LARGE SCALE GENOMIC DNA]</scope>
    <source>
        <strain evidence="3">ATCC 20501</strain>
    </source>
</reference>
<organism evidence="2 3">
    <name type="scientific">Saccharopolyspora kobensis</name>
    <dbReference type="NCBI Taxonomy" id="146035"/>
    <lineage>
        <taxon>Bacteria</taxon>
        <taxon>Bacillati</taxon>
        <taxon>Actinomycetota</taxon>
        <taxon>Actinomycetes</taxon>
        <taxon>Pseudonocardiales</taxon>
        <taxon>Pseudonocardiaceae</taxon>
        <taxon>Saccharopolyspora</taxon>
    </lineage>
</organism>
<name>A0A1H6EEV0_9PSEU</name>
<dbReference type="AlphaFoldDB" id="A0A1H6EEV0"/>
<evidence type="ECO:0000313" key="2">
    <source>
        <dbReference type="EMBL" id="SEG96312.1"/>
    </source>
</evidence>
<protein>
    <submittedName>
        <fullName evidence="2">Uncharacterized protein</fullName>
    </submittedName>
</protein>
<evidence type="ECO:0000256" key="1">
    <source>
        <dbReference type="SAM" id="MobiDB-lite"/>
    </source>
</evidence>